<dbReference type="GeneID" id="92851499"/>
<comment type="caution">
    <text evidence="3">The sequence shown here is derived from an EMBL/GenBank/DDBJ whole genome shotgun (WGS) entry which is preliminary data.</text>
</comment>
<dbReference type="EMBL" id="AOFM01000008">
    <property type="protein sequence ID" value="EME73982.1"/>
    <property type="molecule type" value="Genomic_DNA"/>
</dbReference>
<reference evidence="3 4" key="1">
    <citation type="journal article" date="2013" name="Genome Announc.">
        <title>Draft Whole-Genome Sequence of Bacillus sonorensis Strain L12, a Source of Nonribosomal Lipopeptides.</title>
        <authorList>
            <person name="Adimpong D.B."/>
            <person name="Sorensen K.I."/>
            <person name="Nielsen D.S."/>
            <person name="Thorsen L."/>
            <person name="Rasmussen T.B."/>
            <person name="Derkx P.M."/>
            <person name="Jespersen L."/>
        </authorList>
    </citation>
    <scope>NUCLEOTIDE SEQUENCE [LARGE SCALE GENOMIC DNA]</scope>
    <source>
        <strain evidence="3 4">L12</strain>
    </source>
</reference>
<gene>
    <name evidence="3" type="ORF">BSONL12_13496</name>
</gene>
<dbReference type="eggNOG" id="COG0789">
    <property type="taxonomic scope" value="Bacteria"/>
</dbReference>
<dbReference type="Pfam" id="PF13411">
    <property type="entry name" value="MerR_1"/>
    <property type="match status" value="1"/>
</dbReference>
<keyword evidence="1" id="KW-0238">DNA-binding</keyword>
<dbReference type="InterPro" id="IPR036244">
    <property type="entry name" value="TipA-like_antibiotic-bd"/>
</dbReference>
<dbReference type="SUPFAM" id="SSF89082">
    <property type="entry name" value="Antibiotic binding domain of TipA-like multidrug resistance regulators"/>
    <property type="match status" value="1"/>
</dbReference>
<dbReference type="SUPFAM" id="SSF46955">
    <property type="entry name" value="Putative DNA-binding domain"/>
    <property type="match status" value="1"/>
</dbReference>
<evidence type="ECO:0000259" key="2">
    <source>
        <dbReference type="PROSITE" id="PS50937"/>
    </source>
</evidence>
<dbReference type="Proteomes" id="UP000011907">
    <property type="component" value="Unassembled WGS sequence"/>
</dbReference>
<dbReference type="PROSITE" id="PS50937">
    <property type="entry name" value="HTH_MERR_2"/>
    <property type="match status" value="1"/>
</dbReference>
<evidence type="ECO:0000313" key="4">
    <source>
        <dbReference type="Proteomes" id="UP000011907"/>
    </source>
</evidence>
<sequence length="242" mass="28235">MLYSVKQTAEMANVTIKTLYHYHKIGLLYPCTVTEAGYRLYGMEELERLQEILFYRELEFPLKDIKQMLDGDADRLAVLNEQKKLFLARQKRMNELIQTLDESIRHAEKGEAMDQSEMFKGFSSGKEWEEALQEQNQYLQKTYDYNLLEERPIEAEEMNDKAMEASRFMNGMADALRSGLKHDHEQVQDSIKQHIGFLGITAADFQMQARFFIEDDFHRSVLEHQQTGLSYYMLAAAEAFAG</sequence>
<evidence type="ECO:0000313" key="3">
    <source>
        <dbReference type="EMBL" id="EME73982.1"/>
    </source>
</evidence>
<dbReference type="Gene3D" id="1.10.1660.10">
    <property type="match status" value="1"/>
</dbReference>
<dbReference type="PANTHER" id="PTHR30204:SF90">
    <property type="entry name" value="HTH-TYPE TRANSCRIPTIONAL ACTIVATOR MTA"/>
    <property type="match status" value="1"/>
</dbReference>
<dbReference type="CDD" id="cd01106">
    <property type="entry name" value="HTH_TipAL-Mta"/>
    <property type="match status" value="1"/>
</dbReference>
<dbReference type="SMART" id="SM00422">
    <property type="entry name" value="HTH_MERR"/>
    <property type="match status" value="1"/>
</dbReference>
<dbReference type="InterPro" id="IPR047057">
    <property type="entry name" value="MerR_fam"/>
</dbReference>
<dbReference type="RefSeq" id="WP_006638677.1">
    <property type="nucleotide sequence ID" value="NZ_AOFM01000008.1"/>
</dbReference>
<dbReference type="InterPro" id="IPR009061">
    <property type="entry name" value="DNA-bd_dom_put_sf"/>
</dbReference>
<name>M5PDQ0_9BACI</name>
<proteinExistence type="predicted"/>
<dbReference type="PANTHER" id="PTHR30204">
    <property type="entry name" value="REDOX-CYCLING DRUG-SENSING TRANSCRIPTIONAL ACTIVATOR SOXR"/>
    <property type="match status" value="1"/>
</dbReference>
<dbReference type="OrthoDB" id="9814833at2"/>
<dbReference type="GO" id="GO:0003677">
    <property type="term" value="F:DNA binding"/>
    <property type="evidence" value="ECO:0007669"/>
    <property type="project" value="UniProtKB-KW"/>
</dbReference>
<dbReference type="GO" id="GO:0003700">
    <property type="term" value="F:DNA-binding transcription factor activity"/>
    <property type="evidence" value="ECO:0007669"/>
    <property type="project" value="InterPro"/>
</dbReference>
<dbReference type="PATRIC" id="fig|1274524.3.peg.2912"/>
<evidence type="ECO:0000256" key="1">
    <source>
        <dbReference type="ARBA" id="ARBA00023125"/>
    </source>
</evidence>
<dbReference type="InterPro" id="IPR000551">
    <property type="entry name" value="MerR-type_HTH_dom"/>
</dbReference>
<feature type="domain" description="HTH merR-type" evidence="2">
    <location>
        <begin position="2"/>
        <end position="71"/>
    </location>
</feature>
<accession>M5PDQ0</accession>
<dbReference type="AlphaFoldDB" id="M5PDQ0"/>
<organism evidence="3 4">
    <name type="scientific">Bacillus sonorensis L12</name>
    <dbReference type="NCBI Taxonomy" id="1274524"/>
    <lineage>
        <taxon>Bacteria</taxon>
        <taxon>Bacillati</taxon>
        <taxon>Bacillota</taxon>
        <taxon>Bacilli</taxon>
        <taxon>Bacillales</taxon>
        <taxon>Bacillaceae</taxon>
        <taxon>Bacillus</taxon>
    </lineage>
</organism>
<protein>
    <submittedName>
        <fullName evidence="3">HTH-type transcriptional activator</fullName>
    </submittedName>
</protein>
<dbReference type="STRING" id="1274524.BSONL12_13496"/>